<name>A0A518CXX3_9BACT</name>
<keyword evidence="5" id="KW-0448">Lipopolysaccharide biosynthesis</keyword>
<proteinExistence type="predicted"/>
<evidence type="ECO:0000256" key="5">
    <source>
        <dbReference type="ARBA" id="ARBA00022985"/>
    </source>
</evidence>
<dbReference type="InterPro" id="IPR001173">
    <property type="entry name" value="Glyco_trans_2-like"/>
</dbReference>
<dbReference type="PANTHER" id="PTHR48090:SF3">
    <property type="entry name" value="UNDECAPRENYL-PHOSPHATE 4-DEOXY-4-FORMAMIDO-L-ARABINOSE TRANSFERASE"/>
    <property type="match status" value="1"/>
</dbReference>
<evidence type="ECO:0000256" key="1">
    <source>
        <dbReference type="ARBA" id="ARBA00022475"/>
    </source>
</evidence>
<evidence type="ECO:0000313" key="11">
    <source>
        <dbReference type="Proteomes" id="UP000319342"/>
    </source>
</evidence>
<feature type="region of interest" description="Disordered" evidence="8">
    <location>
        <begin position="78"/>
        <end position="115"/>
    </location>
</feature>
<evidence type="ECO:0000256" key="6">
    <source>
        <dbReference type="ARBA" id="ARBA00022989"/>
    </source>
</evidence>
<keyword evidence="3 10" id="KW-0808">Transferase</keyword>
<protein>
    <submittedName>
        <fullName evidence="10">Undecaprenyl-phosphate 4-deoxy-4-formamido-L-arabinose transferase</fullName>
        <ecNumber evidence="10">2.4.2.53</ecNumber>
    </submittedName>
</protein>
<dbReference type="PANTHER" id="PTHR48090">
    <property type="entry name" value="UNDECAPRENYL-PHOSPHATE 4-DEOXY-4-FORMAMIDO-L-ARABINOSE TRANSFERASE-RELATED"/>
    <property type="match status" value="1"/>
</dbReference>
<dbReference type="SUPFAM" id="SSF53448">
    <property type="entry name" value="Nucleotide-diphospho-sugar transferases"/>
    <property type="match status" value="1"/>
</dbReference>
<dbReference type="InterPro" id="IPR050256">
    <property type="entry name" value="Glycosyltransferase_2"/>
</dbReference>
<accession>A0A518CXX3</accession>
<dbReference type="GO" id="GO:0099621">
    <property type="term" value="F:undecaprenyl-phosphate 4-deoxy-4-formamido-L-arabinose transferase activity"/>
    <property type="evidence" value="ECO:0007669"/>
    <property type="project" value="UniProtKB-EC"/>
</dbReference>
<evidence type="ECO:0000256" key="2">
    <source>
        <dbReference type="ARBA" id="ARBA00022676"/>
    </source>
</evidence>
<sequence>MRWRRVPKALFQGGAHGFDRGGADAAHALPVVEFEVPSPLVPQRHHVRGAPATEARKTAQFPLGPAVEMRAPCAGIQRHERRGGRSEGALLVRRTGRRPPQPAGACVQGAPEQTERQRHRCHERCPCDHPCPRHLPVRVPIHSTWTARTGRRLQVGANPVCNVAFSGRLFGASPRSPTRSVPTHPEPHRRPSDDVAPGSRPESRPSASASSRAAGKRTAVSLIAPVYDEEGNLERLYEEVRRTFADGDFELILVDDGSRDSSREIVRDLCRRDERVRGLFFRENCGQSAAITAGFHAARGDLVATMDADLQNDPRDLPDMIALLEARGVDAVVGYRQKRNDTFVRRISSKIANRIRNAISKDSIRDTGCSLKVFKREAICRIAMFDGMHRFLPTLLRYYGFDVLEHPVNHRPRTAGVSKYGISNRALRALLDLFAVRWMRSRILRPVIAEQIGRGLPVNAPARGERGAN</sequence>
<dbReference type="GO" id="GO:0009103">
    <property type="term" value="P:lipopolysaccharide biosynthetic process"/>
    <property type="evidence" value="ECO:0007669"/>
    <property type="project" value="UniProtKB-KW"/>
</dbReference>
<evidence type="ECO:0000256" key="8">
    <source>
        <dbReference type="SAM" id="MobiDB-lite"/>
    </source>
</evidence>
<feature type="compositionally biased region" description="Low complexity" evidence="8">
    <location>
        <begin position="196"/>
        <end position="213"/>
    </location>
</feature>
<feature type="region of interest" description="Disordered" evidence="8">
    <location>
        <begin position="168"/>
        <end position="215"/>
    </location>
</feature>
<dbReference type="Pfam" id="PF00535">
    <property type="entry name" value="Glycos_transf_2"/>
    <property type="match status" value="1"/>
</dbReference>
<gene>
    <name evidence="10" type="primary">arnC_3</name>
    <name evidence="10" type="ORF">Pla163_11860</name>
</gene>
<feature type="domain" description="Glycosyltransferase 2-like" evidence="9">
    <location>
        <begin position="221"/>
        <end position="379"/>
    </location>
</feature>
<keyword evidence="1" id="KW-1003">Cell membrane</keyword>
<dbReference type="EMBL" id="CP036290">
    <property type="protein sequence ID" value="QDU84084.1"/>
    <property type="molecule type" value="Genomic_DNA"/>
</dbReference>
<keyword evidence="6" id="KW-1133">Transmembrane helix</keyword>
<dbReference type="GO" id="GO:0005886">
    <property type="term" value="C:plasma membrane"/>
    <property type="evidence" value="ECO:0007669"/>
    <property type="project" value="TreeGrafter"/>
</dbReference>
<dbReference type="AlphaFoldDB" id="A0A518CXX3"/>
<evidence type="ECO:0000259" key="9">
    <source>
        <dbReference type="Pfam" id="PF00535"/>
    </source>
</evidence>
<evidence type="ECO:0000256" key="7">
    <source>
        <dbReference type="ARBA" id="ARBA00023136"/>
    </source>
</evidence>
<dbReference type="Gene3D" id="3.90.550.10">
    <property type="entry name" value="Spore Coat Polysaccharide Biosynthesis Protein SpsA, Chain A"/>
    <property type="match status" value="1"/>
</dbReference>
<keyword evidence="2 10" id="KW-0328">Glycosyltransferase</keyword>
<evidence type="ECO:0000256" key="4">
    <source>
        <dbReference type="ARBA" id="ARBA00022692"/>
    </source>
</evidence>
<evidence type="ECO:0000313" key="10">
    <source>
        <dbReference type="EMBL" id="QDU84084.1"/>
    </source>
</evidence>
<keyword evidence="4" id="KW-0812">Transmembrane</keyword>
<dbReference type="CDD" id="cd04187">
    <property type="entry name" value="DPM1_like_bac"/>
    <property type="match status" value="1"/>
</dbReference>
<keyword evidence="11" id="KW-1185">Reference proteome</keyword>
<dbReference type="EC" id="2.4.2.53" evidence="10"/>
<dbReference type="Proteomes" id="UP000319342">
    <property type="component" value="Chromosome"/>
</dbReference>
<reference evidence="10 11" key="1">
    <citation type="submission" date="2019-02" db="EMBL/GenBank/DDBJ databases">
        <title>Deep-cultivation of Planctomycetes and their phenomic and genomic characterization uncovers novel biology.</title>
        <authorList>
            <person name="Wiegand S."/>
            <person name="Jogler M."/>
            <person name="Boedeker C."/>
            <person name="Pinto D."/>
            <person name="Vollmers J."/>
            <person name="Rivas-Marin E."/>
            <person name="Kohn T."/>
            <person name="Peeters S.H."/>
            <person name="Heuer A."/>
            <person name="Rast P."/>
            <person name="Oberbeckmann S."/>
            <person name="Bunk B."/>
            <person name="Jeske O."/>
            <person name="Meyerdierks A."/>
            <person name="Storesund J.E."/>
            <person name="Kallscheuer N."/>
            <person name="Luecker S."/>
            <person name="Lage O.M."/>
            <person name="Pohl T."/>
            <person name="Merkel B.J."/>
            <person name="Hornburger P."/>
            <person name="Mueller R.-W."/>
            <person name="Bruemmer F."/>
            <person name="Labrenz M."/>
            <person name="Spormann A.M."/>
            <person name="Op den Camp H."/>
            <person name="Overmann J."/>
            <person name="Amann R."/>
            <person name="Jetten M.S.M."/>
            <person name="Mascher T."/>
            <person name="Medema M.H."/>
            <person name="Devos D.P."/>
            <person name="Kaster A.-K."/>
            <person name="Ovreas L."/>
            <person name="Rohde M."/>
            <person name="Galperin M.Y."/>
            <person name="Jogler C."/>
        </authorList>
    </citation>
    <scope>NUCLEOTIDE SEQUENCE [LARGE SCALE GENOMIC DNA]</scope>
    <source>
        <strain evidence="10 11">Pla163</strain>
    </source>
</reference>
<organism evidence="10 11">
    <name type="scientific">Rohdeia mirabilis</name>
    <dbReference type="NCBI Taxonomy" id="2528008"/>
    <lineage>
        <taxon>Bacteria</taxon>
        <taxon>Pseudomonadati</taxon>
        <taxon>Planctomycetota</taxon>
        <taxon>Planctomycetia</taxon>
        <taxon>Planctomycetia incertae sedis</taxon>
        <taxon>Rohdeia</taxon>
    </lineage>
</organism>
<evidence type="ECO:0000256" key="3">
    <source>
        <dbReference type="ARBA" id="ARBA00022679"/>
    </source>
</evidence>
<keyword evidence="7" id="KW-0472">Membrane</keyword>
<dbReference type="InterPro" id="IPR029044">
    <property type="entry name" value="Nucleotide-diphossugar_trans"/>
</dbReference>